<dbReference type="InterPro" id="IPR037066">
    <property type="entry name" value="Plug_dom_sf"/>
</dbReference>
<dbReference type="Proteomes" id="UP001207408">
    <property type="component" value="Unassembled WGS sequence"/>
</dbReference>
<dbReference type="SUPFAM" id="SSF56935">
    <property type="entry name" value="Porins"/>
    <property type="match status" value="1"/>
</dbReference>
<evidence type="ECO:0000313" key="13">
    <source>
        <dbReference type="EMBL" id="MCW3805399.1"/>
    </source>
</evidence>
<dbReference type="SUPFAM" id="SSF49464">
    <property type="entry name" value="Carboxypeptidase regulatory domain-like"/>
    <property type="match status" value="1"/>
</dbReference>
<keyword evidence="10" id="KW-0732">Signal</keyword>
<dbReference type="Gene3D" id="2.60.40.1120">
    <property type="entry name" value="Carboxypeptidase-like, regulatory domain"/>
    <property type="match status" value="1"/>
</dbReference>
<dbReference type="InterPro" id="IPR000531">
    <property type="entry name" value="Beta-barrel_TonB"/>
</dbReference>
<keyword evidence="5 9" id="KW-0798">TonB box</keyword>
<comment type="subcellular location">
    <subcellularLocation>
        <location evidence="1 8">Cell outer membrane</location>
        <topology evidence="1 8">Multi-pass membrane protein</topology>
    </subcellularLocation>
</comment>
<name>A0AAE3MD03_9BACT</name>
<comment type="similarity">
    <text evidence="8 9">Belongs to the TonB-dependent receptor family.</text>
</comment>
<feature type="domain" description="TonB-dependent receptor-like beta-barrel" evidence="11">
    <location>
        <begin position="409"/>
        <end position="887"/>
    </location>
</feature>
<organism evidence="13 14">
    <name type="scientific">Plebeiibacterium marinum</name>
    <dbReference type="NCBI Taxonomy" id="2992111"/>
    <lineage>
        <taxon>Bacteria</taxon>
        <taxon>Pseudomonadati</taxon>
        <taxon>Bacteroidota</taxon>
        <taxon>Bacteroidia</taxon>
        <taxon>Marinilabiliales</taxon>
        <taxon>Marinilabiliaceae</taxon>
        <taxon>Plebeiibacterium</taxon>
    </lineage>
</organism>
<dbReference type="NCBIfam" id="TIGR04057">
    <property type="entry name" value="SusC_RagA_signa"/>
    <property type="match status" value="1"/>
</dbReference>
<evidence type="ECO:0000256" key="3">
    <source>
        <dbReference type="ARBA" id="ARBA00022452"/>
    </source>
</evidence>
<keyword evidence="14" id="KW-1185">Reference proteome</keyword>
<dbReference type="Pfam" id="PF07715">
    <property type="entry name" value="Plug"/>
    <property type="match status" value="1"/>
</dbReference>
<evidence type="ECO:0000256" key="9">
    <source>
        <dbReference type="RuleBase" id="RU003357"/>
    </source>
</evidence>
<evidence type="ECO:0000256" key="7">
    <source>
        <dbReference type="ARBA" id="ARBA00023237"/>
    </source>
</evidence>
<dbReference type="InterPro" id="IPR008969">
    <property type="entry name" value="CarboxyPept-like_regulatory"/>
</dbReference>
<dbReference type="GO" id="GO:0009279">
    <property type="term" value="C:cell outer membrane"/>
    <property type="evidence" value="ECO:0007669"/>
    <property type="project" value="UniProtKB-SubCell"/>
</dbReference>
<feature type="domain" description="TonB-dependent receptor plug" evidence="12">
    <location>
        <begin position="116"/>
        <end position="224"/>
    </location>
</feature>
<protein>
    <submittedName>
        <fullName evidence="13">SusC/RagA family TonB-linked outer membrane protein</fullName>
    </submittedName>
</protein>
<dbReference type="InterPro" id="IPR012910">
    <property type="entry name" value="Plug_dom"/>
</dbReference>
<dbReference type="InterPro" id="IPR036942">
    <property type="entry name" value="Beta-barrel_TonB_sf"/>
</dbReference>
<evidence type="ECO:0000256" key="8">
    <source>
        <dbReference type="PROSITE-ProRule" id="PRU01360"/>
    </source>
</evidence>
<dbReference type="EMBL" id="JAPDPI010000011">
    <property type="protein sequence ID" value="MCW3805399.1"/>
    <property type="molecule type" value="Genomic_DNA"/>
</dbReference>
<keyword evidence="7 8" id="KW-0998">Cell outer membrane</keyword>
<dbReference type="InterPro" id="IPR039426">
    <property type="entry name" value="TonB-dep_rcpt-like"/>
</dbReference>
<evidence type="ECO:0000256" key="1">
    <source>
        <dbReference type="ARBA" id="ARBA00004571"/>
    </source>
</evidence>
<keyword evidence="4 8" id="KW-0812">Transmembrane</keyword>
<comment type="caution">
    <text evidence="13">The sequence shown here is derived from an EMBL/GenBank/DDBJ whole genome shotgun (WGS) entry which is preliminary data.</text>
</comment>
<dbReference type="InterPro" id="IPR023996">
    <property type="entry name" value="TonB-dep_OMP_SusC/RagA"/>
</dbReference>
<dbReference type="Gene3D" id="2.40.170.20">
    <property type="entry name" value="TonB-dependent receptor, beta-barrel domain"/>
    <property type="match status" value="1"/>
</dbReference>
<reference evidence="13" key="1">
    <citation type="submission" date="2022-10" db="EMBL/GenBank/DDBJ databases">
        <authorList>
            <person name="Yu W.X."/>
        </authorList>
    </citation>
    <scope>NUCLEOTIDE SEQUENCE</scope>
    <source>
        <strain evidence="13">D04</strain>
    </source>
</reference>
<evidence type="ECO:0000259" key="12">
    <source>
        <dbReference type="Pfam" id="PF07715"/>
    </source>
</evidence>
<dbReference type="Pfam" id="PF00593">
    <property type="entry name" value="TonB_dep_Rec_b-barrel"/>
    <property type="match status" value="1"/>
</dbReference>
<feature type="chain" id="PRO_5042014999" evidence="10">
    <location>
        <begin position="21"/>
        <end position="1041"/>
    </location>
</feature>
<dbReference type="RefSeq" id="WP_301198770.1">
    <property type="nucleotide sequence ID" value="NZ_JAPDPI010000011.1"/>
</dbReference>
<dbReference type="AlphaFoldDB" id="A0AAE3MD03"/>
<evidence type="ECO:0000256" key="4">
    <source>
        <dbReference type="ARBA" id="ARBA00022692"/>
    </source>
</evidence>
<dbReference type="PROSITE" id="PS52016">
    <property type="entry name" value="TONB_DEPENDENT_REC_3"/>
    <property type="match status" value="1"/>
</dbReference>
<evidence type="ECO:0000256" key="5">
    <source>
        <dbReference type="ARBA" id="ARBA00023077"/>
    </source>
</evidence>
<accession>A0AAE3MD03</accession>
<keyword evidence="6 8" id="KW-0472">Membrane</keyword>
<evidence type="ECO:0000256" key="2">
    <source>
        <dbReference type="ARBA" id="ARBA00022448"/>
    </source>
</evidence>
<keyword evidence="3 8" id="KW-1134">Transmembrane beta strand</keyword>
<sequence>MRKLALFLSMILFVGLQTMSAQTKAVSGKVVDDLGEAIPGVSIIVKGTTIGTITRPDGTYNLNVPENAPAIIFTFVGMKMQEVPYTGQATINATLVSDTEDLDEVVVTAMGIVREKRTTTYQTEKVKSEELLVGQASKAAEGLTGKVAGLQINNQDNGVNPKKQILLRGMRSISGNNEALIVIDGSIVTSGAFNDLNPNDIESINILKGASAAALYGSRAANGALIVVTKQGQKGKKLTVGINHATSWESVAYMPDFQTEYGIGWDGEDNPVENTNWGARFDGVVKQIGPTFADGSYQAVPYAPIEDNLKDFYNTGVTNQTTAYLSGGDETSTFYLSLGRTDAEGIVPSDEYSRYTARVNVSKQIGSVKLSANTSFLTDETDVVGDKIGDQDRPLYWFVLNTPANIPLSEYSDWDNPESYGYADNYFNAYYQNPYWAIGTNRNVDETNRFVGNVSASWDIFDNINLTGRLGANNSWGNGKDWRAEQTYDATLQPYHSTVSSFVEDFEFQRDIYTTDVILSGDFNVATDVTLKAILGSSTYSYKYRESTLIAKNLSIPGFYDISNGTGQLEGKVDQSEKRTYGFYGDFTFGYKNWAFLTLTGRQDYTSTLSSDNNSYFYPAVGLSLVLTDAIEALKNNDVLSYAKLTLSNSTVYNDLNPYQINERYYKRTNSAGDVLNPFPYGSINGFDKSASAVDSDIKKEKLNTTEVGLNLGFFGSRINLDASYYHTKTTDLITYTTPSYTSGASGYLTNIGQLTGKGFELSLGGRVLNVGDFKWDLNVNFSTQTTTVDEIIDGVNEVALDSYTSGYGTYAVVGEAFPQIKAVSYVRHDGKVVVDSESGDPIVGEIENQGRTTPKYIYGLTTQFGYKGLKLSTTWDLRTDYVYYAQGLDAMEFTGRTEESVRANREDFVWPNSVYETSPGVYVDNTNVAITNGVGGFWRDKYGEINECYIRNASNLKVRELALSYDLPKSILSKTNIIEKMTVGFVARNLYTWFPDGQTRFSDPEFRNTDEGDDSNGVGIGGYFTSPPTRSFGFNVNIEF</sequence>
<dbReference type="NCBIfam" id="TIGR04056">
    <property type="entry name" value="OMP_RagA_SusC"/>
    <property type="match status" value="1"/>
</dbReference>
<feature type="signal peptide" evidence="10">
    <location>
        <begin position="1"/>
        <end position="20"/>
    </location>
</feature>
<gene>
    <name evidence="13" type="ORF">OM074_07150</name>
</gene>
<dbReference type="Pfam" id="PF13715">
    <property type="entry name" value="CarbopepD_reg_2"/>
    <property type="match status" value="1"/>
</dbReference>
<evidence type="ECO:0000313" key="14">
    <source>
        <dbReference type="Proteomes" id="UP001207408"/>
    </source>
</evidence>
<dbReference type="InterPro" id="IPR023997">
    <property type="entry name" value="TonB-dep_OMP_SusC/RagA_CS"/>
</dbReference>
<evidence type="ECO:0000259" key="11">
    <source>
        <dbReference type="Pfam" id="PF00593"/>
    </source>
</evidence>
<evidence type="ECO:0000256" key="6">
    <source>
        <dbReference type="ARBA" id="ARBA00023136"/>
    </source>
</evidence>
<proteinExistence type="inferred from homology"/>
<keyword evidence="2 8" id="KW-0813">Transport</keyword>
<dbReference type="Gene3D" id="2.170.130.10">
    <property type="entry name" value="TonB-dependent receptor, plug domain"/>
    <property type="match status" value="1"/>
</dbReference>
<evidence type="ECO:0000256" key="10">
    <source>
        <dbReference type="SAM" id="SignalP"/>
    </source>
</evidence>